<organism evidence="1 2">
    <name type="scientific">Riccia fluitans</name>
    <dbReference type="NCBI Taxonomy" id="41844"/>
    <lineage>
        <taxon>Eukaryota</taxon>
        <taxon>Viridiplantae</taxon>
        <taxon>Streptophyta</taxon>
        <taxon>Embryophyta</taxon>
        <taxon>Marchantiophyta</taxon>
        <taxon>Marchantiopsida</taxon>
        <taxon>Marchantiidae</taxon>
        <taxon>Marchantiales</taxon>
        <taxon>Ricciaceae</taxon>
        <taxon>Riccia</taxon>
    </lineage>
</organism>
<sequence length="211" mass="24833">MLRKVVDENRRNWHFKLPSVLWAYQIAFKTHLGYSPYFLTFGVPPRLPLEYSHTAQVDSLHTPDNRIQAFLKLKIDRELAENNIICHQQQQQCWYQDNRPEMIYQVGDLVLWYKGPILYAVRWKFRNRWFGPDTLLCGCTHNNVVELENTSMESLLENRSTLIDLNPTGLQTLPSSRSWIRPTRPHYPPVQPEHQHNKVAPYHGCTGVLAR</sequence>
<evidence type="ECO:0000313" key="2">
    <source>
        <dbReference type="Proteomes" id="UP001605036"/>
    </source>
</evidence>
<proteinExistence type="predicted"/>
<name>A0ABD1Y1J7_9MARC</name>
<reference evidence="1 2" key="1">
    <citation type="submission" date="2024-09" db="EMBL/GenBank/DDBJ databases">
        <title>Chromosome-scale assembly of Riccia fluitans.</title>
        <authorList>
            <person name="Paukszto L."/>
            <person name="Sawicki J."/>
            <person name="Karawczyk K."/>
            <person name="Piernik-Szablinska J."/>
            <person name="Szczecinska M."/>
            <person name="Mazdziarz M."/>
        </authorList>
    </citation>
    <scope>NUCLEOTIDE SEQUENCE [LARGE SCALE GENOMIC DNA]</scope>
    <source>
        <strain evidence="1">Rf_01</strain>
        <tissue evidence="1">Aerial parts of the thallus</tissue>
    </source>
</reference>
<dbReference type="Proteomes" id="UP001605036">
    <property type="component" value="Unassembled WGS sequence"/>
</dbReference>
<dbReference type="InterPro" id="IPR036397">
    <property type="entry name" value="RNaseH_sf"/>
</dbReference>
<keyword evidence="2" id="KW-1185">Reference proteome</keyword>
<dbReference type="AlphaFoldDB" id="A0ABD1Y1J7"/>
<comment type="caution">
    <text evidence="1">The sequence shown here is derived from an EMBL/GenBank/DDBJ whole genome shotgun (WGS) entry which is preliminary data.</text>
</comment>
<evidence type="ECO:0000313" key="1">
    <source>
        <dbReference type="EMBL" id="KAL2620605.1"/>
    </source>
</evidence>
<accession>A0ABD1Y1J7</accession>
<dbReference type="Gene3D" id="3.30.420.10">
    <property type="entry name" value="Ribonuclease H-like superfamily/Ribonuclease H"/>
    <property type="match status" value="1"/>
</dbReference>
<protein>
    <recommendedName>
        <fullName evidence="3">Chromo domain-containing protein</fullName>
    </recommendedName>
</protein>
<gene>
    <name evidence="1" type="ORF">R1flu_000810</name>
</gene>
<dbReference type="EMBL" id="JBHFFA010000006">
    <property type="protein sequence ID" value="KAL2620605.1"/>
    <property type="molecule type" value="Genomic_DNA"/>
</dbReference>
<evidence type="ECO:0008006" key="3">
    <source>
        <dbReference type="Google" id="ProtNLM"/>
    </source>
</evidence>